<reference evidence="13" key="1">
    <citation type="submission" date="2021-04" db="EMBL/GenBank/DDBJ databases">
        <authorList>
            <consortium name="Wellcome Sanger Institute Data Sharing"/>
        </authorList>
    </citation>
    <scope>NUCLEOTIDE SEQUENCE [LARGE SCALE GENOMIC DNA]</scope>
</reference>
<dbReference type="AlphaFoldDB" id="A0A665W2V2"/>
<evidence type="ECO:0000313" key="13">
    <source>
        <dbReference type="Ensembl" id="ENSENLP00000038113.1"/>
    </source>
</evidence>
<reference evidence="13" key="2">
    <citation type="submission" date="2025-08" db="UniProtKB">
        <authorList>
            <consortium name="Ensembl"/>
        </authorList>
    </citation>
    <scope>IDENTIFICATION</scope>
</reference>
<dbReference type="GO" id="GO:0008494">
    <property type="term" value="F:translation activator activity"/>
    <property type="evidence" value="ECO:0007669"/>
    <property type="project" value="TreeGrafter"/>
</dbReference>
<protein>
    <recommendedName>
        <fullName evidence="10">Protein boule-like</fullName>
    </recommendedName>
</protein>
<evidence type="ECO:0000256" key="11">
    <source>
        <dbReference type="PROSITE-ProRule" id="PRU00176"/>
    </source>
</evidence>
<keyword evidence="5" id="KW-0810">Translation regulation</keyword>
<evidence type="ECO:0000256" key="1">
    <source>
        <dbReference type="ARBA" id="ARBA00004496"/>
    </source>
</evidence>
<dbReference type="PANTHER" id="PTHR11176:SF10">
    <property type="entry name" value="PROTEIN BOULE-LIKE"/>
    <property type="match status" value="1"/>
</dbReference>
<dbReference type="InterPro" id="IPR034988">
    <property type="entry name" value="DAZ_BOULE_RRM"/>
</dbReference>
<dbReference type="PROSITE" id="PS50102">
    <property type="entry name" value="RRM"/>
    <property type="match status" value="1"/>
</dbReference>
<keyword evidence="14" id="KW-1185">Reference proteome</keyword>
<name>A0A665W2V2_ECHNA</name>
<dbReference type="Gene3D" id="3.30.70.330">
    <property type="match status" value="1"/>
</dbReference>
<comment type="function">
    <text evidence="8">Probable RNA-binding protein, which may be required during spermatogenesis. May act by binding to the 3'-UTR of mRNAs and regulating their translation.</text>
</comment>
<evidence type="ECO:0000259" key="12">
    <source>
        <dbReference type="PROSITE" id="PS50102"/>
    </source>
</evidence>
<dbReference type="GO" id="GO:0003730">
    <property type="term" value="F:mRNA 3'-UTR binding"/>
    <property type="evidence" value="ECO:0007669"/>
    <property type="project" value="TreeGrafter"/>
</dbReference>
<evidence type="ECO:0000256" key="6">
    <source>
        <dbReference type="ARBA" id="ARBA00022871"/>
    </source>
</evidence>
<comment type="subcellular location">
    <subcellularLocation>
        <location evidence="1">Cytoplasm</location>
    </subcellularLocation>
</comment>
<dbReference type="OMA" id="MSCGTFY"/>
<dbReference type="GO" id="GO:0045948">
    <property type="term" value="P:positive regulation of translational initiation"/>
    <property type="evidence" value="ECO:0007669"/>
    <property type="project" value="TreeGrafter"/>
</dbReference>
<evidence type="ECO:0000256" key="4">
    <source>
        <dbReference type="ARBA" id="ARBA00022782"/>
    </source>
</evidence>
<dbReference type="InterPro" id="IPR003954">
    <property type="entry name" value="RRM_euk-type"/>
</dbReference>
<keyword evidence="6" id="KW-0744">Spermatogenesis</keyword>
<feature type="domain" description="RRM" evidence="12">
    <location>
        <begin position="41"/>
        <end position="118"/>
    </location>
</feature>
<evidence type="ECO:0000256" key="3">
    <source>
        <dbReference type="ARBA" id="ARBA00022490"/>
    </source>
</evidence>
<dbReference type="FunFam" id="3.30.70.330:FF:000167">
    <property type="entry name" value="protein boule-like isoform X1"/>
    <property type="match status" value="1"/>
</dbReference>
<dbReference type="SMART" id="SM00360">
    <property type="entry name" value="RRM"/>
    <property type="match status" value="1"/>
</dbReference>
<evidence type="ECO:0000256" key="5">
    <source>
        <dbReference type="ARBA" id="ARBA00022845"/>
    </source>
</evidence>
<dbReference type="Pfam" id="PF00076">
    <property type="entry name" value="RRM_1"/>
    <property type="match status" value="1"/>
</dbReference>
<keyword evidence="3" id="KW-0963">Cytoplasm</keyword>
<dbReference type="SMART" id="SM00361">
    <property type="entry name" value="RRM_1"/>
    <property type="match status" value="1"/>
</dbReference>
<dbReference type="GO" id="GO:0007283">
    <property type="term" value="P:spermatogenesis"/>
    <property type="evidence" value="ECO:0007669"/>
    <property type="project" value="UniProtKB-KW"/>
</dbReference>
<keyword evidence="7 11" id="KW-0694">RNA-binding</keyword>
<dbReference type="Ensembl" id="ENSENLT00000039130.1">
    <property type="protein sequence ID" value="ENSENLP00000038113.1"/>
    <property type="gene ID" value="ENSENLG00000016427.1"/>
</dbReference>
<evidence type="ECO:0000256" key="10">
    <source>
        <dbReference type="ARBA" id="ARBA00072848"/>
    </source>
</evidence>
<dbReference type="InterPro" id="IPR000504">
    <property type="entry name" value="RRM_dom"/>
</dbReference>
<organism evidence="13 14">
    <name type="scientific">Echeneis naucrates</name>
    <name type="common">Live sharksucker</name>
    <dbReference type="NCBI Taxonomy" id="173247"/>
    <lineage>
        <taxon>Eukaryota</taxon>
        <taxon>Metazoa</taxon>
        <taxon>Chordata</taxon>
        <taxon>Craniata</taxon>
        <taxon>Vertebrata</taxon>
        <taxon>Euteleostomi</taxon>
        <taxon>Actinopterygii</taxon>
        <taxon>Neopterygii</taxon>
        <taxon>Teleostei</taxon>
        <taxon>Neoteleostei</taxon>
        <taxon>Acanthomorphata</taxon>
        <taxon>Carangaria</taxon>
        <taxon>Carangiformes</taxon>
        <taxon>Echeneidae</taxon>
        <taxon>Echeneis</taxon>
    </lineage>
</organism>
<comment type="subunit">
    <text evidence="9">Interacts with DAZ1 and DAZL.</text>
</comment>
<dbReference type="PANTHER" id="PTHR11176">
    <property type="entry name" value="BOULE-RELATED"/>
    <property type="match status" value="1"/>
</dbReference>
<keyword evidence="4" id="KW-0221">Differentiation</keyword>
<accession>A0A665W2V2</accession>
<dbReference type="InterPro" id="IPR035979">
    <property type="entry name" value="RBD_domain_sf"/>
</dbReference>
<dbReference type="GO" id="GO:0051321">
    <property type="term" value="P:meiotic cell cycle"/>
    <property type="evidence" value="ECO:0007669"/>
    <property type="project" value="UniProtKB-ARBA"/>
</dbReference>
<dbReference type="CDD" id="cd12412">
    <property type="entry name" value="RRM_DAZL_BOULE"/>
    <property type="match status" value="1"/>
</dbReference>
<dbReference type="GO" id="GO:0070935">
    <property type="term" value="P:3'-UTR-mediated mRNA stabilization"/>
    <property type="evidence" value="ECO:0007669"/>
    <property type="project" value="TreeGrafter"/>
</dbReference>
<evidence type="ECO:0000256" key="2">
    <source>
        <dbReference type="ARBA" id="ARBA00022473"/>
    </source>
</evidence>
<dbReference type="GO" id="GO:0005737">
    <property type="term" value="C:cytoplasm"/>
    <property type="evidence" value="ECO:0007669"/>
    <property type="project" value="UniProtKB-SubCell"/>
</dbReference>
<evidence type="ECO:0000313" key="14">
    <source>
        <dbReference type="Proteomes" id="UP000472264"/>
    </source>
</evidence>
<evidence type="ECO:0000256" key="8">
    <source>
        <dbReference type="ARBA" id="ARBA00060279"/>
    </source>
</evidence>
<proteinExistence type="predicted"/>
<reference evidence="13" key="3">
    <citation type="submission" date="2025-09" db="UniProtKB">
        <authorList>
            <consortium name="Ensembl"/>
        </authorList>
    </citation>
    <scope>IDENTIFICATION</scope>
</reference>
<evidence type="ECO:0000256" key="9">
    <source>
        <dbReference type="ARBA" id="ARBA00062241"/>
    </source>
</evidence>
<keyword evidence="2" id="KW-0217">Developmental protein</keyword>
<dbReference type="InterPro" id="IPR012677">
    <property type="entry name" value="Nucleotide-bd_a/b_plait_sf"/>
</dbReference>
<dbReference type="InParanoid" id="A0A665W2V2"/>
<sequence>LVYFFKLTSTCSSSTSDVSPAENLADSPFHHTSRPGTVIPNRIFVGGIDYKVNESDLQHFFSQHGAVKEVKIVIDHTGMSKGYGFVTFETQEDALKILNNGNGISFKDKKLSIGQAVRKRVHMACPDPILPLPMSCGTLYLTASTGCPYAYDNEAAYFHCPNVNPPPHPWPVISCFNSNIKEQPVYQPPAYHHNQCIPNHYQWIAAPSPMPASPVVLSQPTEHLYQPLDGGCVPPPLHVMEGSTPDVYLQGKCPFNHVYPQRVEGMTPILLQHDPGIKQSFS</sequence>
<evidence type="ECO:0000256" key="7">
    <source>
        <dbReference type="ARBA" id="ARBA00022884"/>
    </source>
</evidence>
<dbReference type="SUPFAM" id="SSF54928">
    <property type="entry name" value="RNA-binding domain, RBD"/>
    <property type="match status" value="1"/>
</dbReference>
<dbReference type="GO" id="GO:0030154">
    <property type="term" value="P:cell differentiation"/>
    <property type="evidence" value="ECO:0007669"/>
    <property type="project" value="UniProtKB-KW"/>
</dbReference>
<dbReference type="Proteomes" id="UP000472264">
    <property type="component" value="Chromosome 2"/>
</dbReference>